<comment type="caution">
    <text evidence="1">The sequence shown here is derived from an EMBL/GenBank/DDBJ whole genome shotgun (WGS) entry which is preliminary data.</text>
</comment>
<dbReference type="AlphaFoldDB" id="A0A0F8ZTU9"/>
<proteinExistence type="predicted"/>
<sequence>MEAPQMAKLSEEALTYVAPTTKNICEL</sequence>
<name>A0A0F8ZTU9_9ZZZZ</name>
<feature type="non-terminal residue" evidence="1">
    <location>
        <position position="27"/>
    </location>
</feature>
<organism evidence="1">
    <name type="scientific">marine sediment metagenome</name>
    <dbReference type="NCBI Taxonomy" id="412755"/>
    <lineage>
        <taxon>unclassified sequences</taxon>
        <taxon>metagenomes</taxon>
        <taxon>ecological metagenomes</taxon>
    </lineage>
</organism>
<accession>A0A0F8ZTU9</accession>
<protein>
    <submittedName>
        <fullName evidence="1">Uncharacterized protein</fullName>
    </submittedName>
</protein>
<evidence type="ECO:0000313" key="1">
    <source>
        <dbReference type="EMBL" id="KKK97317.1"/>
    </source>
</evidence>
<reference evidence="1" key="1">
    <citation type="journal article" date="2015" name="Nature">
        <title>Complex archaea that bridge the gap between prokaryotes and eukaryotes.</title>
        <authorList>
            <person name="Spang A."/>
            <person name="Saw J.H."/>
            <person name="Jorgensen S.L."/>
            <person name="Zaremba-Niedzwiedzka K."/>
            <person name="Martijn J."/>
            <person name="Lind A.E."/>
            <person name="van Eijk R."/>
            <person name="Schleper C."/>
            <person name="Guy L."/>
            <person name="Ettema T.J."/>
        </authorList>
    </citation>
    <scope>NUCLEOTIDE SEQUENCE</scope>
</reference>
<gene>
    <name evidence="1" type="ORF">LCGC14_2653950</name>
</gene>
<dbReference type="EMBL" id="LAZR01046103">
    <property type="protein sequence ID" value="KKK97317.1"/>
    <property type="molecule type" value="Genomic_DNA"/>
</dbReference>